<dbReference type="EMBL" id="FO082273">
    <property type="protein sequence ID" value="CCO17000.1"/>
    <property type="molecule type" value="Genomic_DNA"/>
</dbReference>
<dbReference type="SUPFAM" id="SSF48371">
    <property type="entry name" value="ARM repeat"/>
    <property type="match status" value="3"/>
</dbReference>
<dbReference type="OrthoDB" id="16066at2759"/>
<name>K8EX13_9CHLO</name>
<evidence type="ECO:0000259" key="6">
    <source>
        <dbReference type="Pfam" id="PF13001"/>
    </source>
</evidence>
<dbReference type="RefSeq" id="XP_007512400.1">
    <property type="nucleotide sequence ID" value="XM_007512338.1"/>
</dbReference>
<dbReference type="InterPro" id="IPR024372">
    <property type="entry name" value="Ecm29_N"/>
</dbReference>
<evidence type="ECO:0000256" key="3">
    <source>
        <dbReference type="ARBA" id="ARBA00022737"/>
    </source>
</evidence>
<feature type="domain" description="Proteasome adapter and scaffold protein ECM29 HEAT-repeat" evidence="7">
    <location>
        <begin position="1568"/>
        <end position="1746"/>
    </location>
</feature>
<dbReference type="GeneID" id="19015208"/>
<evidence type="ECO:0000256" key="1">
    <source>
        <dbReference type="ARBA" id="ARBA00004496"/>
    </source>
</evidence>
<feature type="region of interest" description="Disordered" evidence="5">
    <location>
        <begin position="2010"/>
        <end position="2031"/>
    </location>
</feature>
<evidence type="ECO:0000256" key="5">
    <source>
        <dbReference type="SAM" id="MobiDB-lite"/>
    </source>
</evidence>
<dbReference type="GO" id="GO:0043248">
    <property type="term" value="P:proteasome assembly"/>
    <property type="evidence" value="ECO:0007669"/>
    <property type="project" value="InterPro"/>
</dbReference>
<evidence type="ECO:0000313" key="9">
    <source>
        <dbReference type="Proteomes" id="UP000198341"/>
    </source>
</evidence>
<feature type="region of interest" description="Disordered" evidence="5">
    <location>
        <begin position="1074"/>
        <end position="1106"/>
    </location>
</feature>
<dbReference type="Gene3D" id="1.25.10.10">
    <property type="entry name" value="Leucine-rich Repeat Variant"/>
    <property type="match status" value="2"/>
</dbReference>
<evidence type="ECO:0000256" key="4">
    <source>
        <dbReference type="ARBA" id="ARBA00022942"/>
    </source>
</evidence>
<dbReference type="KEGG" id="bpg:Bathy06g02280"/>
<dbReference type="eggNOG" id="KOG0915">
    <property type="taxonomic scope" value="Eukaryota"/>
</dbReference>
<feature type="region of interest" description="Disordered" evidence="5">
    <location>
        <begin position="235"/>
        <end position="256"/>
    </location>
</feature>
<feature type="domain" description="Proteasome component Ecm29 N-terminal" evidence="6">
    <location>
        <begin position="20"/>
        <end position="672"/>
    </location>
</feature>
<organism evidence="8 9">
    <name type="scientific">Bathycoccus prasinos</name>
    <dbReference type="NCBI Taxonomy" id="41875"/>
    <lineage>
        <taxon>Eukaryota</taxon>
        <taxon>Viridiplantae</taxon>
        <taxon>Chlorophyta</taxon>
        <taxon>Mamiellophyceae</taxon>
        <taxon>Mamiellales</taxon>
        <taxon>Bathycoccaceae</taxon>
        <taxon>Bathycoccus</taxon>
    </lineage>
</organism>
<evidence type="ECO:0000259" key="7">
    <source>
        <dbReference type="Pfam" id="PF24492"/>
    </source>
</evidence>
<dbReference type="Pfam" id="PF24492">
    <property type="entry name" value="HEAT_ECM29"/>
    <property type="match status" value="1"/>
</dbReference>
<dbReference type="GO" id="GO:0005737">
    <property type="term" value="C:cytoplasm"/>
    <property type="evidence" value="ECO:0007669"/>
    <property type="project" value="UniProtKB-SubCell"/>
</dbReference>
<dbReference type="InterPro" id="IPR055443">
    <property type="entry name" value="HEAT_ECM29"/>
</dbReference>
<dbReference type="Pfam" id="PF13001">
    <property type="entry name" value="ECM29_N"/>
    <property type="match status" value="1"/>
</dbReference>
<comment type="subcellular location">
    <subcellularLocation>
        <location evidence="1">Cytoplasm</location>
    </subcellularLocation>
</comment>
<gene>
    <name evidence="8" type="ORF">Bathy06g02280</name>
</gene>
<keyword evidence="3" id="KW-0677">Repeat</keyword>
<accession>K8EX13</accession>
<dbReference type="GO" id="GO:0060090">
    <property type="term" value="F:molecular adaptor activity"/>
    <property type="evidence" value="ECO:0007669"/>
    <property type="project" value="InterPro"/>
</dbReference>
<keyword evidence="4" id="KW-0647">Proteasome</keyword>
<dbReference type="PANTHER" id="PTHR23346">
    <property type="entry name" value="TRANSLATIONAL ACTIVATOR GCN1-RELATED"/>
    <property type="match status" value="1"/>
</dbReference>
<proteinExistence type="predicted"/>
<keyword evidence="2" id="KW-0963">Cytoplasm</keyword>
<dbReference type="InterPro" id="IPR011989">
    <property type="entry name" value="ARM-like"/>
</dbReference>
<dbReference type="GO" id="GO:0000502">
    <property type="term" value="C:proteasome complex"/>
    <property type="evidence" value="ECO:0007669"/>
    <property type="project" value="UniProtKB-KW"/>
</dbReference>
<reference evidence="8 9" key="1">
    <citation type="submission" date="2011-10" db="EMBL/GenBank/DDBJ databases">
        <authorList>
            <person name="Genoscope - CEA"/>
        </authorList>
    </citation>
    <scope>NUCLEOTIDE SEQUENCE [LARGE SCALE GENOMIC DNA]</scope>
    <source>
        <strain evidence="8 9">RCC 1105</strain>
    </source>
</reference>
<protein>
    <submittedName>
        <fullName evidence="8">Uncharacterized protein</fullName>
    </submittedName>
</protein>
<sequence length="2194" mass="238256">MSGGITNEEEQRECAQLDVALTRLSLLEDSKLEKTLSKLLPMVLAQLSSTHARTKTKTVELLTHVNKRTNGLKEIEFPLEGVIEVVLGKSGRENGLVRTFGMMYAKKAFERSKASHETKRRSAERLLEALFSADGGIEDEKTVQEVMRVAVDVIGEENVKERWSIGNSAKWMSNARTRKRFLRHVLATAQYQPNLAKTTSGSGVDVELASAEMRRAREQAFVSGVARLAGNAIPSGGAAAPADEEDENRPGPGLSESLMKEILGDVAVSDKEARMKARESASSSSAGRWRMGVDLKSLAERKKALLEFLAEACVYEEDKKENETTGGGEEEDENAMQVELLRTVKKYIVSAEELFPIALAVACDASEACRSYGETVLKKRCGVDGAHPDLDADNEAFITHQLRWFLGDSEDVPREIRVQPASDEIRSNILRRVLSRSQRSANLFPQNVEIVSSSLNNPRSKQLRASGMEFSAWVLRNAEKDILEKAAPKLLETCLITLDTLETSSPATMTTSERIRAMELKGFCFQSLGHLIERAPELIKASQDMMMAESASSKSSIDSVEFLKRVLTEIENEYDSHTRSSIVECGRALLRACEEDSIVKEGEKLAMEYVVAEVLERYASTTFASSDANYSDATGEGKATPPGAKSALLLALRFAGSENCFRFDSVAVRFACALNCARPELDIRDAARSALILRKEGEMDGYSTVARMLDRAESKNTLLAKDPQREDDQSPLPEKVMFALLKFLRQSRRFHMNRGADDASTSASYRRFLKHCLLRTSGPRLASLALIELRDVLFSAHKAEGSSSMANEKDNYQYYLRAAKFFSATDDAITRKASANLIGAMLKLNSFTESDVEALVSGFLETASKAVALNESDAAAASNLRAELADGALRSLSALIATATKEMKSASMFTPERYELAKSIFRKAVLNVPRTDAPSKEVMLGISGCECLGTLFTSNNNFVISHDDIAALSQAMDRAAAAPKVAASAAFAAGCALRRGATIATSLDAAKPLVEKVFSLLTVKKDDVRFAVADSIKFGFYGESDLVLSTDIASEDGGDASLTPFVRDIDREVDELFESPKEPNSDSMDIGTEATTPSVKIGNGEESTDATVGNRNALREIILKYLFDDDGKEGESKVGFLFSSREEIRCGATAVLCSLVNPSISSASIVSDDAVDANDEDSNAKKGTKINTIPLLESRFDDAHEALLAALGDTNTTTQEMASTGLSALYDRGDEASKATLLENLTKALSGETSNKGKKRAMSKVEDDTVVFQDGLNLTGDDALKAKAKEKKTLTSDNGGGGGGGGNAGDSMLSTYKELCSVVSDIGQPDLLYKFMEISNHQKKVNRAASAGAGIARIAKKAGMSLSAHSEQLAPRLYRLRKDVNLNMRETAEAAWQTLVAAEKEKKSDDDNKMVVASDLSVKMFDQICERLLLDCSSREWRVRQSAAEALAELFSSGGAGKTFDIVEKKLAEAWTIAFRVADDIKETVRIRGMMFVKTLRSLSLRLTDANQIGESLASSTRDEKRNVAKKACILILPQLFEKGLKSDSSVARELSLFVACEILKKAPAEALKPHCVTAVEALLEALSTFEDTRLNYYEQRVTAMFGNDTDANGNNSVVENFQNARVQASSNSIISDALDAFIQHVDLEETKLLAPVFTNIFKKGLGLNTKVGAGRFCVRLCARRPDAAKGFFAGKICEALLASPDVLNGVSSGGASSKIVFRQYCQTFATCLRFATLKRQEKTIADVLKLANDDSSNCSNREAAAEIISEMAKDSRGVECLKDFEDELLPLAYFGTFDENASVAKCWESAWEELSGGGAGAAGGGSAIGKHFPNLWNSFLKPHLEGTNYSLKSRAARTVSAAMQSTSFSTKDASINNTDEMNANKEKMIRDMLEVLSNELRSNRAFKGKNDLAIALGNVLKAMISMAMVEKNGSNKDASFEALNRLTKCVESKDDGFAAAGVQALKSSLEQLVASGPGEEENVAPASFVKDAKFQSFVEALVSSLTARVSSGVDGRDAGMGDTNNEENDEMEMDGPDAEMERFEKNKSKSAFTERAMECLSVVGELKDVASSDVHSALYRVAIEHSALGKPWQTRVSSFRMFRGLFTSSKSSSNVGGEKYNDEFLRISSEALSEVGNSAPAALRIETIKAVGALLSRAKMESSLSKLKESCESMIKLALEDRSPDVRREAASVFALV</sequence>
<dbReference type="PANTHER" id="PTHR23346:SF19">
    <property type="entry name" value="PROTEASOME ADAPTER AND SCAFFOLD PROTEIN ECM29"/>
    <property type="match status" value="1"/>
</dbReference>
<keyword evidence="9" id="KW-1185">Reference proteome</keyword>
<dbReference type="Proteomes" id="UP000198341">
    <property type="component" value="Chromosome 6"/>
</dbReference>
<dbReference type="STRING" id="41875.K8EX13"/>
<evidence type="ECO:0000313" key="8">
    <source>
        <dbReference type="EMBL" id="CCO17000.1"/>
    </source>
</evidence>
<evidence type="ECO:0000256" key="2">
    <source>
        <dbReference type="ARBA" id="ARBA00022490"/>
    </source>
</evidence>
<dbReference type="GO" id="GO:0036503">
    <property type="term" value="P:ERAD pathway"/>
    <property type="evidence" value="ECO:0007669"/>
    <property type="project" value="TreeGrafter"/>
</dbReference>
<dbReference type="GO" id="GO:0005634">
    <property type="term" value="C:nucleus"/>
    <property type="evidence" value="ECO:0007669"/>
    <property type="project" value="TreeGrafter"/>
</dbReference>
<feature type="compositionally biased region" description="Acidic residues" evidence="5">
    <location>
        <begin position="2021"/>
        <end position="2031"/>
    </location>
</feature>
<dbReference type="InterPro" id="IPR016024">
    <property type="entry name" value="ARM-type_fold"/>
</dbReference>